<dbReference type="Proteomes" id="UP001163835">
    <property type="component" value="Unassembled WGS sequence"/>
</dbReference>
<gene>
    <name evidence="1" type="ORF">F5876DRAFT_87618</name>
</gene>
<comment type="caution">
    <text evidence="1">The sequence shown here is derived from an EMBL/GenBank/DDBJ whole genome shotgun (WGS) entry which is preliminary data.</text>
</comment>
<name>A0ACC1U7G4_9AGAR</name>
<dbReference type="EMBL" id="MU795020">
    <property type="protein sequence ID" value="KAJ3812526.1"/>
    <property type="molecule type" value="Genomic_DNA"/>
</dbReference>
<evidence type="ECO:0000313" key="2">
    <source>
        <dbReference type="Proteomes" id="UP001163835"/>
    </source>
</evidence>
<evidence type="ECO:0000313" key="1">
    <source>
        <dbReference type="EMBL" id="KAJ3812526.1"/>
    </source>
</evidence>
<keyword evidence="2" id="KW-1185">Reference proteome</keyword>
<protein>
    <submittedName>
        <fullName evidence="1">Uncharacterized protein</fullName>
    </submittedName>
</protein>
<organism evidence="1 2">
    <name type="scientific">Lentinula aff. lateritia</name>
    <dbReference type="NCBI Taxonomy" id="2804960"/>
    <lineage>
        <taxon>Eukaryota</taxon>
        <taxon>Fungi</taxon>
        <taxon>Dikarya</taxon>
        <taxon>Basidiomycota</taxon>
        <taxon>Agaricomycotina</taxon>
        <taxon>Agaricomycetes</taxon>
        <taxon>Agaricomycetidae</taxon>
        <taxon>Agaricales</taxon>
        <taxon>Marasmiineae</taxon>
        <taxon>Omphalotaceae</taxon>
        <taxon>Lentinula</taxon>
    </lineage>
</organism>
<accession>A0ACC1U7G4</accession>
<reference evidence="1" key="1">
    <citation type="submission" date="2022-09" db="EMBL/GenBank/DDBJ databases">
        <title>A Global Phylogenomic Analysis of the Shiitake Genus Lentinula.</title>
        <authorList>
            <consortium name="DOE Joint Genome Institute"/>
            <person name="Sierra-Patev S."/>
            <person name="Min B."/>
            <person name="Naranjo-Ortiz M."/>
            <person name="Looney B."/>
            <person name="Konkel Z."/>
            <person name="Slot J.C."/>
            <person name="Sakamoto Y."/>
            <person name="Steenwyk J.L."/>
            <person name="Rokas A."/>
            <person name="Carro J."/>
            <person name="Camarero S."/>
            <person name="Ferreira P."/>
            <person name="Molpeceres G."/>
            <person name="Ruiz-Duenas F.J."/>
            <person name="Serrano A."/>
            <person name="Henrissat B."/>
            <person name="Drula E."/>
            <person name="Hughes K.W."/>
            <person name="Mata J.L."/>
            <person name="Ishikawa N.K."/>
            <person name="Vargas-Isla R."/>
            <person name="Ushijima S."/>
            <person name="Smith C.A."/>
            <person name="Ahrendt S."/>
            <person name="Andreopoulos W."/>
            <person name="He G."/>
            <person name="Labutti K."/>
            <person name="Lipzen A."/>
            <person name="Ng V."/>
            <person name="Riley R."/>
            <person name="Sandor L."/>
            <person name="Barry K."/>
            <person name="Martinez A.T."/>
            <person name="Xiao Y."/>
            <person name="Gibbons J.G."/>
            <person name="Terashima K."/>
            <person name="Grigoriev I.V."/>
            <person name="Hibbett D.S."/>
        </authorList>
    </citation>
    <scope>NUCLEOTIDE SEQUENCE</scope>
    <source>
        <strain evidence="1">TMI1499</strain>
    </source>
</reference>
<proteinExistence type="predicted"/>
<sequence length="140" mass="15379">MMSEHQHHVAGGLKAALHNPNVSEEAKANAQQRLKNMVSANETEVPSYDEETNRVLGGYKATLTNNQTSSEAKAHAREVLAAAGIEVDHEYTSDEHQTRVLAGYKAALNNPRVSAEAKAHARDFLREHGNGESEWTRASY</sequence>